<accession>A0A941EW59</accession>
<comment type="caution">
    <text evidence="2">The sequence shown here is derived from an EMBL/GenBank/DDBJ whole genome shotgun (WGS) entry which is preliminary data.</text>
</comment>
<reference evidence="2" key="1">
    <citation type="submission" date="2021-04" db="EMBL/GenBank/DDBJ databases">
        <title>Genome based classification of Actinospica acidithermotolerans sp. nov., an actinobacterium isolated from an Indonesian hot spring.</title>
        <authorList>
            <person name="Kusuma A.B."/>
            <person name="Putra K.E."/>
            <person name="Nafisah S."/>
            <person name="Loh J."/>
            <person name="Nouioui I."/>
            <person name="Goodfellow M."/>
        </authorList>
    </citation>
    <scope>NUCLEOTIDE SEQUENCE</scope>
    <source>
        <strain evidence="2">CSCA 57</strain>
    </source>
</reference>
<dbReference type="EMBL" id="JAGSOG010000125">
    <property type="protein sequence ID" value="MBR7836109.1"/>
    <property type="molecule type" value="Genomic_DNA"/>
</dbReference>
<dbReference type="AlphaFoldDB" id="A0A941EW59"/>
<sequence>MTAIEYQLAQLNIGRLAAPLDSAQLADFVAGLDPINALADAAPGFVWRFQDESGDATSFRFLDDPDIIVNMSVWVDHASLWSFVYDTDHRAVLARRREFFTRLAEAYAVLWWVPAGHRPTLAEARERLLHLREHGPTPYAFRFQDKDYPPQAAEPLTVAQA</sequence>
<keyword evidence="3" id="KW-1185">Reference proteome</keyword>
<dbReference type="InterPro" id="IPR021708">
    <property type="entry name" value="DUF3291"/>
</dbReference>
<dbReference type="SUPFAM" id="SSF54909">
    <property type="entry name" value="Dimeric alpha+beta barrel"/>
    <property type="match status" value="1"/>
</dbReference>
<protein>
    <submittedName>
        <fullName evidence="2">DUF3291 domain-containing protein</fullName>
    </submittedName>
</protein>
<evidence type="ECO:0000259" key="1">
    <source>
        <dbReference type="Pfam" id="PF11695"/>
    </source>
</evidence>
<gene>
    <name evidence="2" type="ORF">KDL01_22725</name>
</gene>
<proteinExistence type="predicted"/>
<organism evidence="2 3">
    <name type="scientific">Actinospica durhamensis</name>
    <dbReference type="NCBI Taxonomy" id="1508375"/>
    <lineage>
        <taxon>Bacteria</taxon>
        <taxon>Bacillati</taxon>
        <taxon>Actinomycetota</taxon>
        <taxon>Actinomycetes</taxon>
        <taxon>Catenulisporales</taxon>
        <taxon>Actinospicaceae</taxon>
        <taxon>Actinospica</taxon>
    </lineage>
</organism>
<dbReference type="Proteomes" id="UP000675781">
    <property type="component" value="Unassembled WGS sequence"/>
</dbReference>
<dbReference type="RefSeq" id="WP_212530600.1">
    <property type="nucleotide sequence ID" value="NZ_JAGSOG010000125.1"/>
</dbReference>
<feature type="domain" description="DUF3291" evidence="1">
    <location>
        <begin position="8"/>
        <end position="145"/>
    </location>
</feature>
<name>A0A941EW59_9ACTN</name>
<dbReference type="Pfam" id="PF11695">
    <property type="entry name" value="DUF3291"/>
    <property type="match status" value="1"/>
</dbReference>
<evidence type="ECO:0000313" key="2">
    <source>
        <dbReference type="EMBL" id="MBR7836109.1"/>
    </source>
</evidence>
<dbReference type="InterPro" id="IPR011008">
    <property type="entry name" value="Dimeric_a/b-barrel"/>
</dbReference>
<evidence type="ECO:0000313" key="3">
    <source>
        <dbReference type="Proteomes" id="UP000675781"/>
    </source>
</evidence>